<dbReference type="SUPFAM" id="SSF55874">
    <property type="entry name" value="ATPase domain of HSP90 chaperone/DNA topoisomerase II/histidine kinase"/>
    <property type="match status" value="1"/>
</dbReference>
<feature type="modified residue" description="4-aspartylphosphate" evidence="4">
    <location>
        <position position="72"/>
    </location>
</feature>
<organism evidence="9 10">
    <name type="scientific">Lichenicoccus roseus</name>
    <dbReference type="NCBI Taxonomy" id="2683649"/>
    <lineage>
        <taxon>Bacteria</taxon>
        <taxon>Pseudomonadati</taxon>
        <taxon>Pseudomonadota</taxon>
        <taxon>Alphaproteobacteria</taxon>
        <taxon>Acetobacterales</taxon>
        <taxon>Acetobacteraceae</taxon>
        <taxon>Lichenicoccus</taxon>
    </lineage>
</organism>
<reference evidence="9 10" key="1">
    <citation type="submission" date="2019-05" db="EMBL/GenBank/DDBJ databases">
        <authorList>
            <person name="Pankratov T."/>
            <person name="Grouzdev D."/>
        </authorList>
    </citation>
    <scope>NUCLEOTIDE SEQUENCE [LARGE SCALE GENOMIC DNA]</scope>
    <source>
        <strain evidence="9 10">KEBCLARHB70R</strain>
    </source>
</reference>
<dbReference type="Pfam" id="PF00512">
    <property type="entry name" value="HisKA"/>
    <property type="match status" value="1"/>
</dbReference>
<dbReference type="EC" id="2.7.13.3" evidence="2"/>
<evidence type="ECO:0000256" key="3">
    <source>
        <dbReference type="ARBA" id="ARBA00022553"/>
    </source>
</evidence>
<evidence type="ECO:0000256" key="5">
    <source>
        <dbReference type="SAM" id="Coils"/>
    </source>
</evidence>
<feature type="coiled-coil region" evidence="5">
    <location>
        <begin position="142"/>
        <end position="169"/>
    </location>
</feature>
<dbReference type="Gene3D" id="3.30.565.10">
    <property type="entry name" value="Histidine kinase-like ATPase, C-terminal domain"/>
    <property type="match status" value="1"/>
</dbReference>
<evidence type="ECO:0000256" key="6">
    <source>
        <dbReference type="SAM" id="MobiDB-lite"/>
    </source>
</evidence>
<evidence type="ECO:0000256" key="4">
    <source>
        <dbReference type="PROSITE-ProRule" id="PRU00169"/>
    </source>
</evidence>
<evidence type="ECO:0000256" key="2">
    <source>
        <dbReference type="ARBA" id="ARBA00012438"/>
    </source>
</evidence>
<dbReference type="InterPro" id="IPR004358">
    <property type="entry name" value="Sig_transdc_His_kin-like_C"/>
</dbReference>
<dbReference type="Pfam" id="PF00072">
    <property type="entry name" value="Response_reg"/>
    <property type="match status" value="1"/>
</dbReference>
<dbReference type="Gene3D" id="3.40.50.2300">
    <property type="match status" value="1"/>
</dbReference>
<feature type="region of interest" description="Disordered" evidence="6">
    <location>
        <begin position="425"/>
        <end position="451"/>
    </location>
</feature>
<dbReference type="InterPro" id="IPR003661">
    <property type="entry name" value="HisK_dim/P_dom"/>
</dbReference>
<dbReference type="OrthoDB" id="9796100at2"/>
<gene>
    <name evidence="9" type="ORF">FE263_08365</name>
</gene>
<dbReference type="SMART" id="SM00387">
    <property type="entry name" value="HATPase_c"/>
    <property type="match status" value="1"/>
</dbReference>
<dbReference type="SMART" id="SM00448">
    <property type="entry name" value="REC"/>
    <property type="match status" value="1"/>
</dbReference>
<dbReference type="PROSITE" id="PS50109">
    <property type="entry name" value="HIS_KIN"/>
    <property type="match status" value="1"/>
</dbReference>
<dbReference type="InterPro" id="IPR005467">
    <property type="entry name" value="His_kinase_dom"/>
</dbReference>
<proteinExistence type="predicted"/>
<dbReference type="PANTHER" id="PTHR43065">
    <property type="entry name" value="SENSOR HISTIDINE KINASE"/>
    <property type="match status" value="1"/>
</dbReference>
<feature type="domain" description="Response regulatory" evidence="8">
    <location>
        <begin position="16"/>
        <end position="135"/>
    </location>
</feature>
<dbReference type="PRINTS" id="PR00344">
    <property type="entry name" value="BCTRLSENSOR"/>
</dbReference>
<dbReference type="Gene3D" id="1.10.287.130">
    <property type="match status" value="1"/>
</dbReference>
<dbReference type="AlphaFoldDB" id="A0A5R9JDC5"/>
<dbReference type="InterPro" id="IPR036097">
    <property type="entry name" value="HisK_dim/P_sf"/>
</dbReference>
<dbReference type="InterPro" id="IPR011006">
    <property type="entry name" value="CheY-like_superfamily"/>
</dbReference>
<dbReference type="InterPro" id="IPR001789">
    <property type="entry name" value="Sig_transdc_resp-reg_receiver"/>
</dbReference>
<evidence type="ECO:0000259" key="7">
    <source>
        <dbReference type="PROSITE" id="PS50109"/>
    </source>
</evidence>
<evidence type="ECO:0000259" key="8">
    <source>
        <dbReference type="PROSITE" id="PS50110"/>
    </source>
</evidence>
<accession>A0A5R9JDC5</accession>
<dbReference type="SMART" id="SM00388">
    <property type="entry name" value="HisKA"/>
    <property type="match status" value="1"/>
</dbReference>
<dbReference type="RefSeq" id="WP_138325476.1">
    <property type="nucleotide sequence ID" value="NZ_VCDI01000002.1"/>
</dbReference>
<dbReference type="EMBL" id="VCDI01000002">
    <property type="protein sequence ID" value="TLU73396.1"/>
    <property type="molecule type" value="Genomic_DNA"/>
</dbReference>
<sequence length="451" mass="48206">MNAIPGAESPRSPALRLLLIDDSADVFVTLRAMLSPSRRPGRLRDYKVEHVTRVAEGLAVMREGRHDCYLVDHHVGAESGLELVRSVREEGIMAPIVMLTGSHMIDTRAAEAGANDFLIKGGFDVATFERTVRYAIGNADSVRRLADMNATLEAQVEERTRQYVETNRRLLEQIAAREQAESALLRNERLGALGRMTGSVAHDFNNILTALFGSLEMLRTRLHAQWGDNPEPRLSRPLENAIEASRLGERMVEGLLAFARQQPVAPTVLDVDTVIRDTEQLLRLTLGSCVSLRLALAGDPAPIRVDRDQLERALLNLGSNARDAMEGRPGAEVTVTTAAARRPAGGSRTHSGWVRITVADNGPGMSREALDHAFEPFFSTKAPGHGTGLGLAQVYGFAQQSGGVASIDSVSGEGATGVSVVLTLPLASGPDPASDPSASPGAGSPPGEPTA</sequence>
<dbReference type="SUPFAM" id="SSF47384">
    <property type="entry name" value="Homodimeric domain of signal transducing histidine kinase"/>
    <property type="match status" value="1"/>
</dbReference>
<feature type="compositionally biased region" description="Low complexity" evidence="6">
    <location>
        <begin position="427"/>
        <end position="442"/>
    </location>
</feature>
<dbReference type="CDD" id="cd00082">
    <property type="entry name" value="HisKA"/>
    <property type="match status" value="1"/>
</dbReference>
<dbReference type="Proteomes" id="UP000305654">
    <property type="component" value="Unassembled WGS sequence"/>
</dbReference>
<dbReference type="PROSITE" id="PS50110">
    <property type="entry name" value="RESPONSE_REGULATORY"/>
    <property type="match status" value="1"/>
</dbReference>
<comment type="caution">
    <text evidence="9">The sequence shown here is derived from an EMBL/GenBank/DDBJ whole genome shotgun (WGS) entry which is preliminary data.</text>
</comment>
<feature type="domain" description="Histidine kinase" evidence="7">
    <location>
        <begin position="199"/>
        <end position="428"/>
    </location>
</feature>
<keyword evidence="5" id="KW-0175">Coiled coil</keyword>
<evidence type="ECO:0000256" key="1">
    <source>
        <dbReference type="ARBA" id="ARBA00000085"/>
    </source>
</evidence>
<dbReference type="PANTHER" id="PTHR43065:SF49">
    <property type="entry name" value="HISTIDINE KINASE"/>
    <property type="match status" value="1"/>
</dbReference>
<dbReference type="SUPFAM" id="SSF52172">
    <property type="entry name" value="CheY-like"/>
    <property type="match status" value="1"/>
</dbReference>
<dbReference type="CDD" id="cd00156">
    <property type="entry name" value="REC"/>
    <property type="match status" value="1"/>
</dbReference>
<keyword evidence="3 4" id="KW-0597">Phosphoprotein</keyword>
<evidence type="ECO:0000313" key="9">
    <source>
        <dbReference type="EMBL" id="TLU73396.1"/>
    </source>
</evidence>
<keyword evidence="10" id="KW-1185">Reference proteome</keyword>
<dbReference type="GO" id="GO:0000155">
    <property type="term" value="F:phosphorelay sensor kinase activity"/>
    <property type="evidence" value="ECO:0007669"/>
    <property type="project" value="InterPro"/>
</dbReference>
<comment type="catalytic activity">
    <reaction evidence="1">
        <text>ATP + protein L-histidine = ADP + protein N-phospho-L-histidine.</text>
        <dbReference type="EC" id="2.7.13.3"/>
    </reaction>
</comment>
<dbReference type="InterPro" id="IPR003594">
    <property type="entry name" value="HATPase_dom"/>
</dbReference>
<dbReference type="Pfam" id="PF02518">
    <property type="entry name" value="HATPase_c"/>
    <property type="match status" value="1"/>
</dbReference>
<evidence type="ECO:0000313" key="10">
    <source>
        <dbReference type="Proteomes" id="UP000305654"/>
    </source>
</evidence>
<protein>
    <recommendedName>
        <fullName evidence="2">histidine kinase</fullName>
        <ecNumber evidence="2">2.7.13.3</ecNumber>
    </recommendedName>
</protein>
<name>A0A5R9JDC5_9PROT</name>
<dbReference type="InterPro" id="IPR036890">
    <property type="entry name" value="HATPase_C_sf"/>
</dbReference>